<proteinExistence type="predicted"/>
<reference evidence="1" key="1">
    <citation type="submission" date="2014-09" db="EMBL/GenBank/DDBJ databases">
        <authorList>
            <person name="Magalhaes I.L.F."/>
            <person name="Oliveira U."/>
            <person name="Santos F.R."/>
            <person name="Vidigal T.H.D.A."/>
            <person name="Brescovit A.D."/>
            <person name="Santos A.J."/>
        </authorList>
    </citation>
    <scope>NUCLEOTIDE SEQUENCE</scope>
    <source>
        <tissue evidence="1">Shoot tissue taken approximately 20 cm above the soil surface</tissue>
    </source>
</reference>
<accession>A0A0A9GDR5</accession>
<name>A0A0A9GDR5_ARUDO</name>
<sequence length="79" mass="8772">MLAYNPLSPPHAHCHPSSAQQALAHCCVLSGHHGIQSNPCDRVSNLHRKQLKNQDLQHYKKMLAVVPIALTILSECKQN</sequence>
<dbReference type="AlphaFoldDB" id="A0A0A9GDR5"/>
<reference evidence="1" key="2">
    <citation type="journal article" date="2015" name="Data Brief">
        <title>Shoot transcriptome of the giant reed, Arundo donax.</title>
        <authorList>
            <person name="Barrero R.A."/>
            <person name="Guerrero F.D."/>
            <person name="Moolhuijzen P."/>
            <person name="Goolsby J.A."/>
            <person name="Tidwell J."/>
            <person name="Bellgard S.E."/>
            <person name="Bellgard M.I."/>
        </authorList>
    </citation>
    <scope>NUCLEOTIDE SEQUENCE</scope>
    <source>
        <tissue evidence="1">Shoot tissue taken approximately 20 cm above the soil surface</tissue>
    </source>
</reference>
<evidence type="ECO:0000313" key="1">
    <source>
        <dbReference type="EMBL" id="JAE20691.1"/>
    </source>
</evidence>
<organism evidence="1">
    <name type="scientific">Arundo donax</name>
    <name type="common">Giant reed</name>
    <name type="synonym">Donax arundinaceus</name>
    <dbReference type="NCBI Taxonomy" id="35708"/>
    <lineage>
        <taxon>Eukaryota</taxon>
        <taxon>Viridiplantae</taxon>
        <taxon>Streptophyta</taxon>
        <taxon>Embryophyta</taxon>
        <taxon>Tracheophyta</taxon>
        <taxon>Spermatophyta</taxon>
        <taxon>Magnoliopsida</taxon>
        <taxon>Liliopsida</taxon>
        <taxon>Poales</taxon>
        <taxon>Poaceae</taxon>
        <taxon>PACMAD clade</taxon>
        <taxon>Arundinoideae</taxon>
        <taxon>Arundineae</taxon>
        <taxon>Arundo</taxon>
    </lineage>
</organism>
<protein>
    <submittedName>
        <fullName evidence="1">Uncharacterized protein</fullName>
    </submittedName>
</protein>
<dbReference type="EMBL" id="GBRH01177205">
    <property type="protein sequence ID" value="JAE20691.1"/>
    <property type="molecule type" value="Transcribed_RNA"/>
</dbReference>